<proteinExistence type="predicted"/>
<gene>
    <name evidence="1" type="ORF">ENSA5_04690</name>
</gene>
<evidence type="ECO:0000313" key="2">
    <source>
        <dbReference type="Proteomes" id="UP000237968"/>
    </source>
</evidence>
<dbReference type="InterPro" id="IPR038555">
    <property type="entry name" value="Zincin_1_sf"/>
</dbReference>
<evidence type="ECO:0008006" key="3">
    <source>
        <dbReference type="Google" id="ProtNLM"/>
    </source>
</evidence>
<dbReference type="Proteomes" id="UP000237968">
    <property type="component" value="Unassembled WGS sequence"/>
</dbReference>
<protein>
    <recommendedName>
        <fullName evidence="3">Tetratricopeptide repeat protein</fullName>
    </recommendedName>
</protein>
<organism evidence="1 2">
    <name type="scientific">Enhygromyxa salina</name>
    <dbReference type="NCBI Taxonomy" id="215803"/>
    <lineage>
        <taxon>Bacteria</taxon>
        <taxon>Pseudomonadati</taxon>
        <taxon>Myxococcota</taxon>
        <taxon>Polyangia</taxon>
        <taxon>Nannocystales</taxon>
        <taxon>Nannocystaceae</taxon>
        <taxon>Enhygromyxa</taxon>
    </lineage>
</organism>
<dbReference type="InterPro" id="IPR011990">
    <property type="entry name" value="TPR-like_helical_dom_sf"/>
</dbReference>
<dbReference type="Pfam" id="PF14561">
    <property type="entry name" value="TPR_20"/>
    <property type="match status" value="1"/>
</dbReference>
<dbReference type="SUPFAM" id="SSF55486">
    <property type="entry name" value="Metalloproteases ('zincins'), catalytic domain"/>
    <property type="match status" value="1"/>
</dbReference>
<dbReference type="AlphaFoldDB" id="A0A2S9YIK2"/>
<dbReference type="EMBL" id="PVNK01000024">
    <property type="protein sequence ID" value="PRQ04891.1"/>
    <property type="molecule type" value="Genomic_DNA"/>
</dbReference>
<dbReference type="SUPFAM" id="SSF48452">
    <property type="entry name" value="TPR-like"/>
    <property type="match status" value="1"/>
</dbReference>
<sequence>MTKLASIFGRGYAALEAEDLDSVQAAMAAAIEGGADENDARLRYLEFMSGWLDEGTTEEDIQELFDGAGDLLDSALELGDAVEAARIVLDLADILVSLGDADDAEQALQALSERDDLSPEAASEARLLRAQVLLDFHQDAEEALVALDGVHPGLHEDGGYVSLRAAVLAELERVDEAVELLEQAIARDDDTELRYQLGIMLREAGTHEAALDQLLTVRARDLATHEVDAARPVPADEAEDLRRHLEDMLDTLPEPVINRVAAAAIRVERWPSEAAVRDGCDPRTALAFEGQPAGDGDDDEGQVDALVLYRDAIVAQIESDEEIVEALALGLVEEFDRYFDLELIPGM</sequence>
<dbReference type="OrthoDB" id="9821133at2"/>
<dbReference type="CDD" id="cd00590">
    <property type="entry name" value="RRM_SF"/>
    <property type="match status" value="1"/>
</dbReference>
<accession>A0A2S9YIK2</accession>
<evidence type="ECO:0000313" key="1">
    <source>
        <dbReference type="EMBL" id="PRQ04891.1"/>
    </source>
</evidence>
<dbReference type="Gene3D" id="3.30.2010.20">
    <property type="match status" value="1"/>
</dbReference>
<dbReference type="Pfam" id="PF06262">
    <property type="entry name" value="Zincin_1"/>
    <property type="match status" value="1"/>
</dbReference>
<dbReference type="RefSeq" id="WP_106389936.1">
    <property type="nucleotide sequence ID" value="NZ_PVNK01000024.1"/>
</dbReference>
<keyword evidence="2" id="KW-1185">Reference proteome</keyword>
<dbReference type="Gene3D" id="1.25.40.10">
    <property type="entry name" value="Tetratricopeptide repeat domain"/>
    <property type="match status" value="1"/>
</dbReference>
<name>A0A2S9YIK2_9BACT</name>
<comment type="caution">
    <text evidence="1">The sequence shown here is derived from an EMBL/GenBank/DDBJ whole genome shotgun (WGS) entry which is preliminary data.</text>
</comment>
<reference evidence="1 2" key="1">
    <citation type="submission" date="2018-03" db="EMBL/GenBank/DDBJ databases">
        <title>Draft Genome Sequences of the Obligatory Marine Myxobacteria Enhygromyxa salina SWB005.</title>
        <authorList>
            <person name="Poehlein A."/>
            <person name="Moghaddam J.A."/>
            <person name="Harms H."/>
            <person name="Alanjari M."/>
            <person name="Koenig G.M."/>
            <person name="Daniel R."/>
            <person name="Schaeberle T.F."/>
        </authorList>
    </citation>
    <scope>NUCLEOTIDE SEQUENCE [LARGE SCALE GENOMIC DNA]</scope>
    <source>
        <strain evidence="1 2">SWB005</strain>
    </source>
</reference>
<dbReference type="InterPro" id="IPR010428">
    <property type="entry name" value="Zincin_1"/>
</dbReference>